<keyword evidence="1" id="KW-1133">Transmembrane helix</keyword>
<evidence type="ECO:0000313" key="3">
    <source>
        <dbReference type="Proteomes" id="UP000242180"/>
    </source>
</evidence>
<sequence>MNHPVLHIYMVIGSPFSSFSSDPIPLFYIAMLAVVIAHTFRFLAFELMCNIDVFFFSHLVTSVILTCGVMCFPRICMASFGEMYFNG</sequence>
<dbReference type="EMBL" id="MCGN01000007">
    <property type="protein sequence ID" value="ORY94438.1"/>
    <property type="molecule type" value="Genomic_DNA"/>
</dbReference>
<comment type="caution">
    <text evidence="2">The sequence shown here is derived from an EMBL/GenBank/DDBJ whole genome shotgun (WGS) entry which is preliminary data.</text>
</comment>
<accession>A0A1X2H7G1</accession>
<evidence type="ECO:0000313" key="2">
    <source>
        <dbReference type="EMBL" id="ORY94438.1"/>
    </source>
</evidence>
<gene>
    <name evidence="2" type="ORF">BCR43DRAFT_494010</name>
</gene>
<dbReference type="Proteomes" id="UP000242180">
    <property type="component" value="Unassembled WGS sequence"/>
</dbReference>
<keyword evidence="1" id="KW-0812">Transmembrane</keyword>
<keyword evidence="3" id="KW-1185">Reference proteome</keyword>
<dbReference type="AlphaFoldDB" id="A0A1X2H7G1"/>
<organism evidence="2 3">
    <name type="scientific">Syncephalastrum racemosum</name>
    <name type="common">Filamentous fungus</name>
    <dbReference type="NCBI Taxonomy" id="13706"/>
    <lineage>
        <taxon>Eukaryota</taxon>
        <taxon>Fungi</taxon>
        <taxon>Fungi incertae sedis</taxon>
        <taxon>Mucoromycota</taxon>
        <taxon>Mucoromycotina</taxon>
        <taxon>Mucoromycetes</taxon>
        <taxon>Mucorales</taxon>
        <taxon>Syncephalastraceae</taxon>
        <taxon>Syncephalastrum</taxon>
    </lineage>
</organism>
<feature type="transmembrane region" description="Helical" evidence="1">
    <location>
        <begin position="24"/>
        <end position="43"/>
    </location>
</feature>
<reference evidence="2 3" key="1">
    <citation type="submission" date="2016-07" db="EMBL/GenBank/DDBJ databases">
        <title>Pervasive Adenine N6-methylation of Active Genes in Fungi.</title>
        <authorList>
            <consortium name="DOE Joint Genome Institute"/>
            <person name="Mondo S.J."/>
            <person name="Dannebaum R.O."/>
            <person name="Kuo R.C."/>
            <person name="Labutti K."/>
            <person name="Haridas S."/>
            <person name="Kuo A."/>
            <person name="Salamov A."/>
            <person name="Ahrendt S.R."/>
            <person name="Lipzen A."/>
            <person name="Sullivan W."/>
            <person name="Andreopoulos W.B."/>
            <person name="Clum A."/>
            <person name="Lindquist E."/>
            <person name="Daum C."/>
            <person name="Ramamoorthy G.K."/>
            <person name="Gryganskyi A."/>
            <person name="Culley D."/>
            <person name="Magnuson J.K."/>
            <person name="James T.Y."/>
            <person name="O'Malley M.A."/>
            <person name="Stajich J.E."/>
            <person name="Spatafora J.W."/>
            <person name="Visel A."/>
            <person name="Grigoriev I.V."/>
        </authorList>
    </citation>
    <scope>NUCLEOTIDE SEQUENCE [LARGE SCALE GENOMIC DNA]</scope>
    <source>
        <strain evidence="2 3">NRRL 2496</strain>
    </source>
</reference>
<feature type="transmembrane region" description="Helical" evidence="1">
    <location>
        <begin position="55"/>
        <end position="75"/>
    </location>
</feature>
<name>A0A1X2H7G1_SYNRA</name>
<evidence type="ECO:0000256" key="1">
    <source>
        <dbReference type="SAM" id="Phobius"/>
    </source>
</evidence>
<keyword evidence="1" id="KW-0472">Membrane</keyword>
<protein>
    <submittedName>
        <fullName evidence="2">Uncharacterized protein</fullName>
    </submittedName>
</protein>
<proteinExistence type="predicted"/>
<dbReference type="InParanoid" id="A0A1X2H7G1"/>